<dbReference type="EMBL" id="JAZHOG010000001">
    <property type="protein sequence ID" value="MEJ8566067.1"/>
    <property type="molecule type" value="Genomic_DNA"/>
</dbReference>
<comment type="caution">
    <text evidence="2">The sequence shown here is derived from an EMBL/GenBank/DDBJ whole genome shotgun (WGS) entry which is preliminary data.</text>
</comment>
<reference evidence="2 3" key="1">
    <citation type="submission" date="2024-02" db="EMBL/GenBank/DDBJ databases">
        <title>A novel Wenzhouxiangellaceae bacterium, isolated from coastal sediments.</title>
        <authorList>
            <person name="Du Z.-J."/>
            <person name="Ye Y.-Q."/>
            <person name="Zhang X.-Y."/>
        </authorList>
    </citation>
    <scope>NUCLEOTIDE SEQUENCE [LARGE SCALE GENOMIC DNA]</scope>
    <source>
        <strain evidence="2 3">CH-27</strain>
    </source>
</reference>
<gene>
    <name evidence="2" type="ORF">V3330_00410</name>
</gene>
<proteinExistence type="predicted"/>
<feature type="region of interest" description="Disordered" evidence="1">
    <location>
        <begin position="49"/>
        <end position="68"/>
    </location>
</feature>
<dbReference type="RefSeq" id="WP_354693391.1">
    <property type="nucleotide sequence ID" value="NZ_JAZHOG010000001.1"/>
</dbReference>
<evidence type="ECO:0000313" key="2">
    <source>
        <dbReference type="EMBL" id="MEJ8566067.1"/>
    </source>
</evidence>
<dbReference type="AlphaFoldDB" id="A0AAW9R4L4"/>
<evidence type="ECO:0000256" key="1">
    <source>
        <dbReference type="SAM" id="MobiDB-lite"/>
    </source>
</evidence>
<dbReference type="Proteomes" id="UP001359886">
    <property type="component" value="Unassembled WGS sequence"/>
</dbReference>
<evidence type="ECO:0000313" key="3">
    <source>
        <dbReference type="Proteomes" id="UP001359886"/>
    </source>
</evidence>
<sequence>MSETRKAMMDKLDAKVELAGARLNLLRAKARDAEADQRVKLNEKIRELESRRDDASDQLDRLKDASGDAWQDLRDGAEEAWQSLSSAVSDATARYQ</sequence>
<protein>
    <recommendedName>
        <fullName evidence="4">Coiled coil domain-containing protein</fullName>
    </recommendedName>
</protein>
<name>A0AAW9R4L4_9GAMM</name>
<evidence type="ECO:0008006" key="4">
    <source>
        <dbReference type="Google" id="ProtNLM"/>
    </source>
</evidence>
<organism evidence="2 3">
    <name type="scientific">Elongatibacter sediminis</name>
    <dbReference type="NCBI Taxonomy" id="3119006"/>
    <lineage>
        <taxon>Bacteria</taxon>
        <taxon>Pseudomonadati</taxon>
        <taxon>Pseudomonadota</taxon>
        <taxon>Gammaproteobacteria</taxon>
        <taxon>Chromatiales</taxon>
        <taxon>Wenzhouxiangellaceae</taxon>
        <taxon>Elongatibacter</taxon>
    </lineage>
</organism>
<accession>A0AAW9R4L4</accession>
<keyword evidence="3" id="KW-1185">Reference proteome</keyword>